<evidence type="ECO:0000313" key="2">
    <source>
        <dbReference type="Proteomes" id="UP001152747"/>
    </source>
</evidence>
<dbReference type="EMBL" id="CANHGI010000005">
    <property type="protein sequence ID" value="CAI5453706.1"/>
    <property type="molecule type" value="Genomic_DNA"/>
</dbReference>
<proteinExistence type="predicted"/>
<keyword evidence="2" id="KW-1185">Reference proteome</keyword>
<accession>A0A9P1IZU4</accession>
<name>A0A9P1IZU4_9PELO</name>
<evidence type="ECO:0000313" key="1">
    <source>
        <dbReference type="EMBL" id="CAI5453706.1"/>
    </source>
</evidence>
<comment type="caution">
    <text evidence="1">The sequence shown here is derived from an EMBL/GenBank/DDBJ whole genome shotgun (WGS) entry which is preliminary data.</text>
</comment>
<protein>
    <submittedName>
        <fullName evidence="1">Uncharacterized protein</fullName>
    </submittedName>
</protein>
<gene>
    <name evidence="1" type="ORF">CAMP_LOCUS16343</name>
</gene>
<dbReference type="AlphaFoldDB" id="A0A9P1IZU4"/>
<organism evidence="1 2">
    <name type="scientific">Caenorhabditis angaria</name>
    <dbReference type="NCBI Taxonomy" id="860376"/>
    <lineage>
        <taxon>Eukaryota</taxon>
        <taxon>Metazoa</taxon>
        <taxon>Ecdysozoa</taxon>
        <taxon>Nematoda</taxon>
        <taxon>Chromadorea</taxon>
        <taxon>Rhabditida</taxon>
        <taxon>Rhabditina</taxon>
        <taxon>Rhabditomorpha</taxon>
        <taxon>Rhabditoidea</taxon>
        <taxon>Rhabditidae</taxon>
        <taxon>Peloderinae</taxon>
        <taxon>Caenorhabditis</taxon>
    </lineage>
</organism>
<reference evidence="1" key="1">
    <citation type="submission" date="2022-11" db="EMBL/GenBank/DDBJ databases">
        <authorList>
            <person name="Kikuchi T."/>
        </authorList>
    </citation>
    <scope>NUCLEOTIDE SEQUENCE</scope>
    <source>
        <strain evidence="1">PS1010</strain>
    </source>
</reference>
<dbReference type="Proteomes" id="UP001152747">
    <property type="component" value="Unassembled WGS sequence"/>
</dbReference>
<sequence>MSAEEDLHNIQLQNSIDNNQTLCIDANDEYRKHGTFSVDETDEYLMDFVQNDNAILNVKLDVSMEQICTEIAKEPFPDFQQNLVDENNPLAGNCMIQAQIPQQIDNNANLGEQIEQIPTNVNGSGNNELQEHNIS</sequence>